<evidence type="ECO:0000256" key="1">
    <source>
        <dbReference type="ARBA" id="ARBA00022801"/>
    </source>
</evidence>
<dbReference type="GO" id="GO:0016787">
    <property type="term" value="F:hydrolase activity"/>
    <property type="evidence" value="ECO:0007669"/>
    <property type="project" value="UniProtKB-KW"/>
</dbReference>
<feature type="signal peptide" evidence="2">
    <location>
        <begin position="1"/>
        <end position="18"/>
    </location>
</feature>
<name>A0A437PRC0_9BACT</name>
<keyword evidence="2" id="KW-0732">Signal</keyword>
<dbReference type="InterPro" id="IPR012341">
    <property type="entry name" value="6hp_glycosidase-like_sf"/>
</dbReference>
<protein>
    <submittedName>
        <fullName evidence="3">Glycoside hydrolase family 88 protein</fullName>
    </submittedName>
</protein>
<dbReference type="InterPro" id="IPR008928">
    <property type="entry name" value="6-hairpin_glycosidase_sf"/>
</dbReference>
<dbReference type="PANTHER" id="PTHR33886:SF8">
    <property type="entry name" value="UNSATURATED RHAMNOGALACTURONAN HYDROLASE (EUROFUNG)"/>
    <property type="match status" value="1"/>
</dbReference>
<comment type="caution">
    <text evidence="3">The sequence shown here is derived from an EMBL/GenBank/DDBJ whole genome shotgun (WGS) entry which is preliminary data.</text>
</comment>
<dbReference type="AlphaFoldDB" id="A0A437PRC0"/>
<dbReference type="Proteomes" id="UP000282832">
    <property type="component" value="Unassembled WGS sequence"/>
</dbReference>
<accession>A0A437PRC0</accession>
<dbReference type="InterPro" id="IPR010905">
    <property type="entry name" value="Glyco_hydro_88"/>
</dbReference>
<evidence type="ECO:0000256" key="2">
    <source>
        <dbReference type="SAM" id="SignalP"/>
    </source>
</evidence>
<dbReference type="SUPFAM" id="SSF48208">
    <property type="entry name" value="Six-hairpin glycosidases"/>
    <property type="match status" value="1"/>
</dbReference>
<dbReference type="RefSeq" id="WP_127803815.1">
    <property type="nucleotide sequence ID" value="NZ_SACY01000003.1"/>
</dbReference>
<organism evidence="3 4">
    <name type="scientific">Sandaracinomonas limnophila</name>
    <dbReference type="NCBI Taxonomy" id="1862386"/>
    <lineage>
        <taxon>Bacteria</taxon>
        <taxon>Pseudomonadati</taxon>
        <taxon>Bacteroidota</taxon>
        <taxon>Cytophagia</taxon>
        <taxon>Cytophagales</taxon>
        <taxon>Flectobacillaceae</taxon>
        <taxon>Sandaracinomonas</taxon>
    </lineage>
</organism>
<keyword evidence="1 3" id="KW-0378">Hydrolase</keyword>
<proteinExistence type="predicted"/>
<evidence type="ECO:0000313" key="4">
    <source>
        <dbReference type="Proteomes" id="UP000282832"/>
    </source>
</evidence>
<dbReference type="InterPro" id="IPR052043">
    <property type="entry name" value="PolySaccharide_Degr_Enz"/>
</dbReference>
<dbReference type="OrthoDB" id="9807186at2"/>
<sequence>MKKIALLLIGFVIFESNAQKNITNANDNNAPLHALQPDYPTPYKVATKETILANVDKIFTYLEQATPTHMIDATSGQKWEPGQPYSDQIKFSKGDFRPISYEWGVTYSGMLALNQITGQERFKKYVFDRLSFIEKALPAAKEFSLQHPDKQHALRGLVYPKALDDIGAMSMGVLKAQKAGFTGDLSYVVQRAEDFILKEEHRLPDHTLVRIRPLQHTMWLDDLYMAIPALMQMGNKTGNTKYYEEAIFQYESYKKRMFNPNLNIFMHGYLEGADTHPEFHWGRANGWAILTLCEMLEYLPANHPKRPELLLQFKRHLSGLMALQDGTGFWHQLLDKSDSYLETSATAIYSYVMAKGINKGWLDVRIYAPSALLAYQAVQTRISENGHVEGTCVGTGLAWDPAFYYHRPVSPFAAHGYGPVLLASAAIMELVEKHPFAINDSAIHLKEK</sequence>
<dbReference type="Gene3D" id="1.50.10.10">
    <property type="match status" value="1"/>
</dbReference>
<reference evidence="3 4" key="1">
    <citation type="submission" date="2019-01" db="EMBL/GenBank/DDBJ databases">
        <authorList>
            <person name="Chen W.-M."/>
        </authorList>
    </citation>
    <scope>NUCLEOTIDE SEQUENCE [LARGE SCALE GENOMIC DNA]</scope>
    <source>
        <strain evidence="3 4">FSY-15</strain>
    </source>
</reference>
<evidence type="ECO:0000313" key="3">
    <source>
        <dbReference type="EMBL" id="RVU24781.1"/>
    </source>
</evidence>
<dbReference type="EMBL" id="SACY01000003">
    <property type="protein sequence ID" value="RVU24781.1"/>
    <property type="molecule type" value="Genomic_DNA"/>
</dbReference>
<keyword evidence="4" id="KW-1185">Reference proteome</keyword>
<gene>
    <name evidence="3" type="ORF">EOJ36_07140</name>
</gene>
<dbReference type="PANTHER" id="PTHR33886">
    <property type="entry name" value="UNSATURATED RHAMNOGALACTURONAN HYDROLASE (EUROFUNG)"/>
    <property type="match status" value="1"/>
</dbReference>
<dbReference type="Pfam" id="PF07470">
    <property type="entry name" value="Glyco_hydro_88"/>
    <property type="match status" value="1"/>
</dbReference>
<feature type="chain" id="PRO_5019113128" evidence="2">
    <location>
        <begin position="19"/>
        <end position="448"/>
    </location>
</feature>
<dbReference type="GO" id="GO:0005975">
    <property type="term" value="P:carbohydrate metabolic process"/>
    <property type="evidence" value="ECO:0007669"/>
    <property type="project" value="InterPro"/>
</dbReference>